<evidence type="ECO:0000256" key="1">
    <source>
        <dbReference type="SAM" id="MobiDB-lite"/>
    </source>
</evidence>
<sequence length="207" mass="22289">MRHGGSSRTGHTPMHMVAARGPNHGINKGLGDSSGPCQVSEQSSVAAVDLANRMSKLLGGSSRPSQVNERMSKLLGGSSRPSQVTNLVAAVDLANRMSKLLGGSSGPSQVNKQKTLWQRRTWPSGLRRGLVERAWVLSRAVVLWRPSEEQASNEDVRDPCDACSLVHNVQAAWCMRCRRPRAHGTGSLVRMLQLDVRLGHGASQLAA</sequence>
<dbReference type="Proteomes" id="UP000017836">
    <property type="component" value="Unassembled WGS sequence"/>
</dbReference>
<proteinExistence type="predicted"/>
<accession>W1NHW8</accession>
<feature type="region of interest" description="Disordered" evidence="1">
    <location>
        <begin position="1"/>
        <end position="41"/>
    </location>
</feature>
<feature type="compositionally biased region" description="Polar residues" evidence="1">
    <location>
        <begin position="1"/>
        <end position="10"/>
    </location>
</feature>
<reference evidence="3" key="1">
    <citation type="journal article" date="2013" name="Science">
        <title>The Amborella genome and the evolution of flowering plants.</title>
        <authorList>
            <consortium name="Amborella Genome Project"/>
        </authorList>
    </citation>
    <scope>NUCLEOTIDE SEQUENCE [LARGE SCALE GENOMIC DNA]</scope>
</reference>
<evidence type="ECO:0000313" key="3">
    <source>
        <dbReference type="Proteomes" id="UP000017836"/>
    </source>
</evidence>
<name>W1NHW8_AMBTC</name>
<dbReference type="Gramene" id="ERM94794">
    <property type="protein sequence ID" value="ERM94794"/>
    <property type="gene ID" value="AMTR_s00011p00265070"/>
</dbReference>
<dbReference type="HOGENOM" id="CLU_1327942_0_0_1"/>
<dbReference type="EMBL" id="KI397507">
    <property type="protein sequence ID" value="ERM94794.1"/>
    <property type="molecule type" value="Genomic_DNA"/>
</dbReference>
<evidence type="ECO:0000313" key="2">
    <source>
        <dbReference type="EMBL" id="ERM94794.1"/>
    </source>
</evidence>
<dbReference type="AlphaFoldDB" id="W1NHW8"/>
<organism evidence="2 3">
    <name type="scientific">Amborella trichopoda</name>
    <dbReference type="NCBI Taxonomy" id="13333"/>
    <lineage>
        <taxon>Eukaryota</taxon>
        <taxon>Viridiplantae</taxon>
        <taxon>Streptophyta</taxon>
        <taxon>Embryophyta</taxon>
        <taxon>Tracheophyta</taxon>
        <taxon>Spermatophyta</taxon>
        <taxon>Magnoliopsida</taxon>
        <taxon>Amborellales</taxon>
        <taxon>Amborellaceae</taxon>
        <taxon>Amborella</taxon>
    </lineage>
</organism>
<gene>
    <name evidence="2" type="ORF">AMTR_s00011p00265070</name>
</gene>
<protein>
    <submittedName>
        <fullName evidence="2">Uncharacterized protein</fullName>
    </submittedName>
</protein>
<keyword evidence="3" id="KW-1185">Reference proteome</keyword>